<name>A0AAV5F455_ELECO</name>
<sequence>MFIFPGSLSPPALPSPAPDASDRPARILLDQDAYIAAGHRNATTAATISLDGRAFEVSFWAADPPAVSHFCIHCPFSKESDDGSSTDFEYEPRVVGAEGPFVLFRVRFAADGIIEDEYFMYKADARSPSLVPVPPPEDDLMPRVNEFAVVPGAGHFLVVVLCDLLSASSHHDLRIYSSEDGAWRKERHPYPCPEASFIIPDKVITLGDGVLGWVDLRLGVLVYDLLRRESRDNAHFIPFPYPFPENRDRVKEINKGDPAFGVRDVAVTDDGVIKFIEMEHRWIVNTILPPVVPTPEKPVDPTHKGVLYDSDLIVSQSQKKHHGRHMVPKPKPVPRRRDGWRVVTWTRTISSNCWHQGHIIDVDDISVDDALFSSMMMSADDLGVERDDESSKFRDLSSALPTLVSMDGDHDVLYLKTLVTVKPKGRAMGFVVSVDLGEKKLKAFHLFNFASHDPVEYAYRPCSLSEHLHMTSDGAQTGVQEPSGGYITRNNQPLKIERLGRATPARQRIQPQALKIGVLHDPDSLARAAAKETLSDQNVVFPTSTICPPHPPQPNVNQPTWIGNHPHTQNVNPHHLSRSTGSYLPVPQPPQQNIINLPQPQHPNINYWSGIGNHHGMNQYHQQWNGGGYYPRPPSSIIQSQQRPTNLQGNGTYPGHLPDHANVHQPGILGARPFPGYVNLHQPGIQHTGPFPPHANVHQPGTPLHPTNFHQPDRRGDVLSVRGDSARGRQRRRDAGSSPRAPGGCDLLIAGFNYLSSTTAAAYAPHPAIGVQIWGSNHWIRRFLAAQCSHTL</sequence>
<dbReference type="Pfam" id="PF07762">
    <property type="entry name" value="DUF1618"/>
    <property type="match status" value="1"/>
</dbReference>
<dbReference type="EMBL" id="BQKI01000082">
    <property type="protein sequence ID" value="GJN30433.1"/>
    <property type="molecule type" value="Genomic_DNA"/>
</dbReference>
<protein>
    <recommendedName>
        <fullName evidence="2">DUF1618 domain-containing protein</fullName>
    </recommendedName>
</protein>
<reference evidence="3" key="2">
    <citation type="submission" date="2021-12" db="EMBL/GenBank/DDBJ databases">
        <title>Resequencing data analysis of finger millet.</title>
        <authorList>
            <person name="Hatakeyama M."/>
            <person name="Aluri S."/>
            <person name="Balachadran M.T."/>
            <person name="Sivarajan S.R."/>
            <person name="Poveda L."/>
            <person name="Shimizu-Inatsugi R."/>
            <person name="Schlapbach R."/>
            <person name="Sreeman S.M."/>
            <person name="Shimizu K.K."/>
        </authorList>
    </citation>
    <scope>NUCLEOTIDE SEQUENCE</scope>
</reference>
<dbReference type="PANTHER" id="PTHR33074:SF83">
    <property type="entry name" value="EXPRESSED PROTEIN"/>
    <property type="match status" value="1"/>
</dbReference>
<keyword evidence="4" id="KW-1185">Reference proteome</keyword>
<dbReference type="PANTHER" id="PTHR33074">
    <property type="entry name" value="EXPRESSED PROTEIN-RELATED"/>
    <property type="match status" value="1"/>
</dbReference>
<gene>
    <name evidence="3" type="primary">gb18741</name>
    <name evidence="3" type="ORF">PR202_gb18741</name>
</gene>
<proteinExistence type="predicted"/>
<comment type="caution">
    <text evidence="3">The sequence shown here is derived from an EMBL/GenBank/DDBJ whole genome shotgun (WGS) entry which is preliminary data.</text>
</comment>
<dbReference type="Proteomes" id="UP001054889">
    <property type="component" value="Unassembled WGS sequence"/>
</dbReference>
<evidence type="ECO:0000313" key="3">
    <source>
        <dbReference type="EMBL" id="GJN30433.1"/>
    </source>
</evidence>
<evidence type="ECO:0000313" key="4">
    <source>
        <dbReference type="Proteomes" id="UP001054889"/>
    </source>
</evidence>
<dbReference type="InterPro" id="IPR011676">
    <property type="entry name" value="DUF1618"/>
</dbReference>
<feature type="region of interest" description="Disordered" evidence="1">
    <location>
        <begin position="1"/>
        <end position="21"/>
    </location>
</feature>
<evidence type="ECO:0000256" key="1">
    <source>
        <dbReference type="SAM" id="MobiDB-lite"/>
    </source>
</evidence>
<dbReference type="AlphaFoldDB" id="A0AAV5F455"/>
<feature type="region of interest" description="Disordered" evidence="1">
    <location>
        <begin position="689"/>
        <end position="742"/>
    </location>
</feature>
<accession>A0AAV5F455</accession>
<reference evidence="3" key="1">
    <citation type="journal article" date="2018" name="DNA Res.">
        <title>Multiple hybrid de novo genome assembly of finger millet, an orphan allotetraploid crop.</title>
        <authorList>
            <person name="Hatakeyama M."/>
            <person name="Aluri S."/>
            <person name="Balachadran M.T."/>
            <person name="Sivarajan S.R."/>
            <person name="Patrignani A."/>
            <person name="Gruter S."/>
            <person name="Poveda L."/>
            <person name="Shimizu-Inatsugi R."/>
            <person name="Baeten J."/>
            <person name="Francoijs K.J."/>
            <person name="Nataraja K.N."/>
            <person name="Reddy Y.A.N."/>
            <person name="Phadnis S."/>
            <person name="Ravikumar R.L."/>
            <person name="Schlapbach R."/>
            <person name="Sreeman S.M."/>
            <person name="Shimizu K.K."/>
        </authorList>
    </citation>
    <scope>NUCLEOTIDE SEQUENCE</scope>
</reference>
<evidence type="ECO:0000259" key="2">
    <source>
        <dbReference type="Pfam" id="PF07762"/>
    </source>
</evidence>
<organism evidence="3 4">
    <name type="scientific">Eleusine coracana subsp. coracana</name>
    <dbReference type="NCBI Taxonomy" id="191504"/>
    <lineage>
        <taxon>Eukaryota</taxon>
        <taxon>Viridiplantae</taxon>
        <taxon>Streptophyta</taxon>
        <taxon>Embryophyta</taxon>
        <taxon>Tracheophyta</taxon>
        <taxon>Spermatophyta</taxon>
        <taxon>Magnoliopsida</taxon>
        <taxon>Liliopsida</taxon>
        <taxon>Poales</taxon>
        <taxon>Poaceae</taxon>
        <taxon>PACMAD clade</taxon>
        <taxon>Chloridoideae</taxon>
        <taxon>Cynodonteae</taxon>
        <taxon>Eleusininae</taxon>
        <taxon>Eleusine</taxon>
    </lineage>
</organism>
<feature type="domain" description="DUF1618" evidence="2">
    <location>
        <begin position="213"/>
        <end position="412"/>
    </location>
</feature>